<feature type="region of interest" description="Disordered" evidence="1">
    <location>
        <begin position="1"/>
        <end position="53"/>
    </location>
</feature>
<accession>M2MPE9</accession>
<name>M2MPE9_BAUPA</name>
<dbReference type="EMBL" id="KB445560">
    <property type="protein sequence ID" value="EMC93343.1"/>
    <property type="molecule type" value="Genomic_DNA"/>
</dbReference>
<proteinExistence type="predicted"/>
<protein>
    <submittedName>
        <fullName evidence="2">Uncharacterized protein</fullName>
    </submittedName>
</protein>
<keyword evidence="3" id="KW-1185">Reference proteome</keyword>
<dbReference type="HOGENOM" id="CLU_3068272_0_0_1"/>
<organism evidence="2 3">
    <name type="scientific">Baudoinia panamericana (strain UAMH 10762)</name>
    <name type="common">Angels' share fungus</name>
    <name type="synonym">Baudoinia compniacensis (strain UAMH 10762)</name>
    <dbReference type="NCBI Taxonomy" id="717646"/>
    <lineage>
        <taxon>Eukaryota</taxon>
        <taxon>Fungi</taxon>
        <taxon>Dikarya</taxon>
        <taxon>Ascomycota</taxon>
        <taxon>Pezizomycotina</taxon>
        <taxon>Dothideomycetes</taxon>
        <taxon>Dothideomycetidae</taxon>
        <taxon>Mycosphaerellales</taxon>
        <taxon>Teratosphaeriaceae</taxon>
        <taxon>Baudoinia</taxon>
    </lineage>
</organism>
<dbReference type="RefSeq" id="XP_007679226.1">
    <property type="nucleotide sequence ID" value="XM_007681036.1"/>
</dbReference>
<dbReference type="GeneID" id="19113134"/>
<dbReference type="KEGG" id="bcom:BAUCODRAFT_37028"/>
<feature type="compositionally biased region" description="Polar residues" evidence="1">
    <location>
        <begin position="19"/>
        <end position="29"/>
    </location>
</feature>
<dbReference type="Proteomes" id="UP000011761">
    <property type="component" value="Unassembled WGS sequence"/>
</dbReference>
<feature type="compositionally biased region" description="Basic and acidic residues" evidence="1">
    <location>
        <begin position="35"/>
        <end position="44"/>
    </location>
</feature>
<dbReference type="AlphaFoldDB" id="M2MPE9"/>
<evidence type="ECO:0000313" key="3">
    <source>
        <dbReference type="Proteomes" id="UP000011761"/>
    </source>
</evidence>
<sequence length="53" mass="5810">MTSSNNSLLRLPQHETLHQHGSPQKQPGSVASVMHSKESAHDRYASTSPDSVR</sequence>
<evidence type="ECO:0000313" key="2">
    <source>
        <dbReference type="EMBL" id="EMC93343.1"/>
    </source>
</evidence>
<evidence type="ECO:0000256" key="1">
    <source>
        <dbReference type="SAM" id="MobiDB-lite"/>
    </source>
</evidence>
<gene>
    <name evidence="2" type="ORF">BAUCODRAFT_37028</name>
</gene>
<reference evidence="2 3" key="1">
    <citation type="journal article" date="2012" name="PLoS Pathog.">
        <title>Diverse lifestyles and strategies of plant pathogenesis encoded in the genomes of eighteen Dothideomycetes fungi.</title>
        <authorList>
            <person name="Ohm R.A."/>
            <person name="Feau N."/>
            <person name="Henrissat B."/>
            <person name="Schoch C.L."/>
            <person name="Horwitz B.A."/>
            <person name="Barry K.W."/>
            <person name="Condon B.J."/>
            <person name="Copeland A.C."/>
            <person name="Dhillon B."/>
            <person name="Glaser F."/>
            <person name="Hesse C.N."/>
            <person name="Kosti I."/>
            <person name="LaButti K."/>
            <person name="Lindquist E.A."/>
            <person name="Lucas S."/>
            <person name="Salamov A.A."/>
            <person name="Bradshaw R.E."/>
            <person name="Ciuffetti L."/>
            <person name="Hamelin R.C."/>
            <person name="Kema G.H.J."/>
            <person name="Lawrence C."/>
            <person name="Scott J.A."/>
            <person name="Spatafora J.W."/>
            <person name="Turgeon B.G."/>
            <person name="de Wit P.J.G.M."/>
            <person name="Zhong S."/>
            <person name="Goodwin S.B."/>
            <person name="Grigoriev I.V."/>
        </authorList>
    </citation>
    <scope>NUCLEOTIDE SEQUENCE [LARGE SCALE GENOMIC DNA]</scope>
    <source>
        <strain evidence="2 3">UAMH 10762</strain>
    </source>
</reference>